<gene>
    <name evidence="1" type="ORF">HCI99_16675</name>
</gene>
<protein>
    <submittedName>
        <fullName evidence="1">Uncharacterized protein</fullName>
    </submittedName>
</protein>
<reference evidence="1 2" key="1">
    <citation type="submission" date="2020-03" db="EMBL/GenBank/DDBJ databases">
        <title>Soil Listeria distribution.</title>
        <authorList>
            <person name="Liao J."/>
            <person name="Wiedmann M."/>
        </authorList>
    </citation>
    <scope>NUCLEOTIDE SEQUENCE [LARGE SCALE GENOMIC DNA]</scope>
    <source>
        <strain evidence="1 2">FSL L7-1547</strain>
    </source>
</reference>
<proteinExistence type="predicted"/>
<dbReference type="Proteomes" id="UP000533953">
    <property type="component" value="Unassembled WGS sequence"/>
</dbReference>
<evidence type="ECO:0000313" key="2">
    <source>
        <dbReference type="Proteomes" id="UP000533953"/>
    </source>
</evidence>
<sequence>MLNQLFSDKLAAHGATASRNWSAKHASNERHFSQAAYDKAKKKHDNFPSKKKVPYYIKKLRRNLGLPIRCFTVVFLFSHKNTTSQKPVAFLIYYDRTIF</sequence>
<accession>A0A7X1CDH5</accession>
<evidence type="ECO:0000313" key="1">
    <source>
        <dbReference type="EMBL" id="MBC1493458.1"/>
    </source>
</evidence>
<organism evidence="1 2">
    <name type="scientific">Listeria booriae</name>
    <dbReference type="NCBI Taxonomy" id="1552123"/>
    <lineage>
        <taxon>Bacteria</taxon>
        <taxon>Bacillati</taxon>
        <taxon>Bacillota</taxon>
        <taxon>Bacilli</taxon>
        <taxon>Bacillales</taxon>
        <taxon>Listeriaceae</taxon>
        <taxon>Listeria</taxon>
    </lineage>
</organism>
<dbReference type="EMBL" id="JAASTX010000036">
    <property type="protein sequence ID" value="MBC1493458.1"/>
    <property type="molecule type" value="Genomic_DNA"/>
</dbReference>
<comment type="caution">
    <text evidence="1">The sequence shown here is derived from an EMBL/GenBank/DDBJ whole genome shotgun (WGS) entry which is preliminary data.</text>
</comment>
<name>A0A7X1CDH5_9LIST</name>
<dbReference type="RefSeq" id="WP_185401732.1">
    <property type="nucleotide sequence ID" value="NZ_JAARRI010000029.1"/>
</dbReference>
<dbReference type="AlphaFoldDB" id="A0A7X1CDH5"/>